<evidence type="ECO:0000313" key="2">
    <source>
        <dbReference type="Proteomes" id="UP000789920"/>
    </source>
</evidence>
<sequence>LYLIQLYDEKDRLERDVGLSWCCGDHGIVTNSTVLFFWHGGVGIYYTDHEFRFK</sequence>
<feature type="non-terminal residue" evidence="1">
    <location>
        <position position="54"/>
    </location>
</feature>
<dbReference type="EMBL" id="CAJVQC010114889">
    <property type="protein sequence ID" value="CAG8836495.1"/>
    <property type="molecule type" value="Genomic_DNA"/>
</dbReference>
<dbReference type="Proteomes" id="UP000789920">
    <property type="component" value="Unassembled WGS sequence"/>
</dbReference>
<comment type="caution">
    <text evidence="1">The sequence shown here is derived from an EMBL/GenBank/DDBJ whole genome shotgun (WGS) entry which is preliminary data.</text>
</comment>
<name>A0ACA9SH50_9GLOM</name>
<evidence type="ECO:0000313" key="1">
    <source>
        <dbReference type="EMBL" id="CAG8836495.1"/>
    </source>
</evidence>
<gene>
    <name evidence="1" type="ORF">RPERSI_LOCUS29951</name>
</gene>
<protein>
    <submittedName>
        <fullName evidence="1">18275_t:CDS:1</fullName>
    </submittedName>
</protein>
<feature type="non-terminal residue" evidence="1">
    <location>
        <position position="1"/>
    </location>
</feature>
<reference evidence="1" key="1">
    <citation type="submission" date="2021-06" db="EMBL/GenBank/DDBJ databases">
        <authorList>
            <person name="Kallberg Y."/>
            <person name="Tangrot J."/>
            <person name="Rosling A."/>
        </authorList>
    </citation>
    <scope>NUCLEOTIDE SEQUENCE</scope>
    <source>
        <strain evidence="1">MA461A</strain>
    </source>
</reference>
<organism evidence="1 2">
    <name type="scientific">Racocetra persica</name>
    <dbReference type="NCBI Taxonomy" id="160502"/>
    <lineage>
        <taxon>Eukaryota</taxon>
        <taxon>Fungi</taxon>
        <taxon>Fungi incertae sedis</taxon>
        <taxon>Mucoromycota</taxon>
        <taxon>Glomeromycotina</taxon>
        <taxon>Glomeromycetes</taxon>
        <taxon>Diversisporales</taxon>
        <taxon>Gigasporaceae</taxon>
        <taxon>Racocetra</taxon>
    </lineage>
</organism>
<keyword evidence="2" id="KW-1185">Reference proteome</keyword>
<accession>A0ACA9SH50</accession>
<proteinExistence type="predicted"/>